<dbReference type="InterPro" id="IPR036514">
    <property type="entry name" value="SGNH_hydro_sf"/>
</dbReference>
<sequence>MRGWYFIGDSHVQSFEIAATIRLLDRPARCLLVPGATSIGLRNPESQTHAVVLFKEALLPADPNAIPVIQLGEVDCGFVIWWRAQKHGDGVERQLEDSVAACAAFVDDLLEGGYPTLVLTGAVLPTIRDGDSRGKIARARHEVTATLRQRTELTHRYNARLRDEAAVRGLPFVDITPRITDPESGLVAEAFRSPNPGDHHLHPIRSAEVWAEALNALDLPP</sequence>
<dbReference type="Proteomes" id="UP000027186">
    <property type="component" value="Chromosome"/>
</dbReference>
<dbReference type="EMBL" id="POWG01000037">
    <property type="protein sequence ID" value="PNQ96015.1"/>
    <property type="molecule type" value="Genomic_DNA"/>
</dbReference>
<dbReference type="SUPFAM" id="SSF52266">
    <property type="entry name" value="SGNH hydrolase"/>
    <property type="match status" value="1"/>
</dbReference>
<dbReference type="RefSeq" id="WP_038528670.1">
    <property type="nucleotide sequence ID" value="NZ_CP007793.1"/>
</dbReference>
<evidence type="ECO:0000313" key="1">
    <source>
        <dbReference type="EMBL" id="AIB12171.1"/>
    </source>
</evidence>
<reference evidence="2 4" key="2">
    <citation type="submission" date="2018-01" db="EMBL/GenBank/DDBJ databases">
        <title>Whole genome sequence of Azospirillum brasilense REC3 isolated from strawberry roots.</title>
        <authorList>
            <person name="Fontana C.A."/>
            <person name="Salazar S.M."/>
            <person name="Bassi D."/>
            <person name="Puglisi E."/>
            <person name="Lovaisa N.C."/>
            <person name="Toffoli L.M."/>
            <person name="Pedraza R."/>
            <person name="Cocconcelli P.S."/>
        </authorList>
    </citation>
    <scope>NUCLEOTIDE SEQUENCE [LARGE SCALE GENOMIC DNA]</scope>
    <source>
        <strain evidence="2 4">REC3</strain>
    </source>
</reference>
<dbReference type="Gene3D" id="3.40.50.1110">
    <property type="entry name" value="SGNH hydrolase"/>
    <property type="match status" value="1"/>
</dbReference>
<dbReference type="Proteomes" id="UP000236268">
    <property type="component" value="Unassembled WGS sequence"/>
</dbReference>
<dbReference type="GO" id="GO:0016788">
    <property type="term" value="F:hydrolase activity, acting on ester bonds"/>
    <property type="evidence" value="ECO:0007669"/>
    <property type="project" value="UniProtKB-ARBA"/>
</dbReference>
<organism evidence="1 3">
    <name type="scientific">Azospirillum argentinense</name>
    <dbReference type="NCBI Taxonomy" id="2970906"/>
    <lineage>
        <taxon>Bacteria</taxon>
        <taxon>Pseudomonadati</taxon>
        <taxon>Pseudomonadota</taxon>
        <taxon>Alphaproteobacteria</taxon>
        <taxon>Rhodospirillales</taxon>
        <taxon>Azospirillaceae</taxon>
        <taxon>Azospirillum</taxon>
    </lineage>
</organism>
<accession>A0A2K1FU08</accession>
<proteinExistence type="predicted"/>
<dbReference type="OrthoDB" id="8449487at2"/>
<evidence type="ECO:0000313" key="3">
    <source>
        <dbReference type="Proteomes" id="UP000027186"/>
    </source>
</evidence>
<dbReference type="KEGG" id="abq:ABAZ39_09180"/>
<evidence type="ECO:0000313" key="4">
    <source>
        <dbReference type="Proteomes" id="UP000236268"/>
    </source>
</evidence>
<gene>
    <name evidence="1" type="ORF">ABAZ39_09180</name>
    <name evidence="2" type="ORF">C1S70_25630</name>
</gene>
<dbReference type="EMBL" id="CP007793">
    <property type="protein sequence ID" value="AIB12171.1"/>
    <property type="molecule type" value="Genomic_DNA"/>
</dbReference>
<accession>A0A060DDC6</accession>
<reference evidence="1 3" key="1">
    <citation type="journal article" date="2014" name="Genome Announc.">
        <title>Complete Genome Sequence of the Model Rhizosphere Strain Azospirillum brasilense Az39, Successfully Applied in Agriculture.</title>
        <authorList>
            <person name="Rivera D."/>
            <person name="Revale S."/>
            <person name="Molina R."/>
            <person name="Gualpa J."/>
            <person name="Puente M."/>
            <person name="Maroniche G."/>
            <person name="Paris G."/>
            <person name="Baker D."/>
            <person name="Clavijo B."/>
            <person name="McLay K."/>
            <person name="Spaepen S."/>
            <person name="Perticari A."/>
            <person name="Vazquez M."/>
            <person name="Wisniewski-Dye F."/>
            <person name="Watkins C."/>
            <person name="Martinez-Abarca F."/>
            <person name="Vanderleyden J."/>
            <person name="Cassan F."/>
        </authorList>
    </citation>
    <scope>NUCLEOTIDE SEQUENCE [LARGE SCALE GENOMIC DNA]</scope>
    <source>
        <strain evidence="1 3">Az39</strain>
    </source>
</reference>
<evidence type="ECO:0008006" key="5">
    <source>
        <dbReference type="Google" id="ProtNLM"/>
    </source>
</evidence>
<protein>
    <recommendedName>
        <fullName evidence="5">SGNH/GDSL hydrolase family protein</fullName>
    </recommendedName>
</protein>
<name>A0A060DDC6_9PROT</name>
<dbReference type="AlphaFoldDB" id="A0A060DDC6"/>
<evidence type="ECO:0000313" key="2">
    <source>
        <dbReference type="EMBL" id="PNQ96015.1"/>
    </source>
</evidence>